<keyword evidence="2 5" id="KW-0812">Transmembrane</keyword>
<dbReference type="InterPro" id="IPR001902">
    <property type="entry name" value="SLC26A/SulP_fam"/>
</dbReference>
<dbReference type="SUPFAM" id="SSF52091">
    <property type="entry name" value="SpoIIaa-like"/>
    <property type="match status" value="1"/>
</dbReference>
<dbReference type="PROSITE" id="PS50801">
    <property type="entry name" value="STAS"/>
    <property type="match status" value="1"/>
</dbReference>
<feature type="transmembrane region" description="Helical" evidence="5">
    <location>
        <begin position="163"/>
        <end position="181"/>
    </location>
</feature>
<organism evidence="7 8">
    <name type="scientific">Alkalimonas delamerensis</name>
    <dbReference type="NCBI Taxonomy" id="265981"/>
    <lineage>
        <taxon>Bacteria</taxon>
        <taxon>Pseudomonadati</taxon>
        <taxon>Pseudomonadota</taxon>
        <taxon>Gammaproteobacteria</taxon>
        <taxon>Alkalimonas</taxon>
    </lineage>
</organism>
<keyword evidence="3 5" id="KW-1133">Transmembrane helix</keyword>
<feature type="transmembrane region" description="Helical" evidence="5">
    <location>
        <begin position="316"/>
        <end position="346"/>
    </location>
</feature>
<dbReference type="InterPro" id="IPR036513">
    <property type="entry name" value="STAS_dom_sf"/>
</dbReference>
<accession>A0ABT9GU61</accession>
<feature type="transmembrane region" description="Helical" evidence="5">
    <location>
        <begin position="193"/>
        <end position="210"/>
    </location>
</feature>
<evidence type="ECO:0000256" key="5">
    <source>
        <dbReference type="SAM" id="Phobius"/>
    </source>
</evidence>
<dbReference type="Pfam" id="PF01740">
    <property type="entry name" value="STAS"/>
    <property type="match status" value="1"/>
</dbReference>
<dbReference type="PANTHER" id="PTHR11814">
    <property type="entry name" value="SULFATE TRANSPORTER"/>
    <property type="match status" value="1"/>
</dbReference>
<evidence type="ECO:0000256" key="1">
    <source>
        <dbReference type="ARBA" id="ARBA00004141"/>
    </source>
</evidence>
<dbReference type="InterPro" id="IPR002645">
    <property type="entry name" value="STAS_dom"/>
</dbReference>
<gene>
    <name evidence="7" type="ORF">Q3O59_15440</name>
</gene>
<dbReference type="Gene3D" id="3.30.750.24">
    <property type="entry name" value="STAS domain"/>
    <property type="match status" value="1"/>
</dbReference>
<dbReference type="CDD" id="cd07042">
    <property type="entry name" value="STAS_SulP_like_sulfate_transporter"/>
    <property type="match status" value="1"/>
</dbReference>
<evidence type="ECO:0000256" key="3">
    <source>
        <dbReference type="ARBA" id="ARBA00022989"/>
    </source>
</evidence>
<feature type="transmembrane region" description="Helical" evidence="5">
    <location>
        <begin position="119"/>
        <end position="143"/>
    </location>
</feature>
<feature type="domain" description="STAS" evidence="6">
    <location>
        <begin position="414"/>
        <end position="493"/>
    </location>
</feature>
<dbReference type="EMBL" id="JAUZVY010000007">
    <property type="protein sequence ID" value="MDP4530424.1"/>
    <property type="molecule type" value="Genomic_DNA"/>
</dbReference>
<feature type="transmembrane region" description="Helical" evidence="5">
    <location>
        <begin position="65"/>
        <end position="83"/>
    </location>
</feature>
<feature type="transmembrane region" description="Helical" evidence="5">
    <location>
        <begin position="39"/>
        <end position="58"/>
    </location>
</feature>
<proteinExistence type="predicted"/>
<evidence type="ECO:0000313" key="7">
    <source>
        <dbReference type="EMBL" id="MDP4530424.1"/>
    </source>
</evidence>
<feature type="transmembrane region" description="Helical" evidence="5">
    <location>
        <begin position="89"/>
        <end position="107"/>
    </location>
</feature>
<keyword evidence="8" id="KW-1185">Reference proteome</keyword>
<evidence type="ECO:0000259" key="6">
    <source>
        <dbReference type="PROSITE" id="PS50801"/>
    </source>
</evidence>
<feature type="transmembrane region" description="Helical" evidence="5">
    <location>
        <begin position="366"/>
        <end position="395"/>
    </location>
</feature>
<comment type="subcellular location">
    <subcellularLocation>
        <location evidence="1">Membrane</location>
        <topology evidence="1">Multi-pass membrane protein</topology>
    </subcellularLocation>
</comment>
<evidence type="ECO:0000313" key="8">
    <source>
        <dbReference type="Proteomes" id="UP001236258"/>
    </source>
</evidence>
<feature type="transmembrane region" description="Helical" evidence="5">
    <location>
        <begin position="12"/>
        <end position="33"/>
    </location>
</feature>
<sequence length="536" mass="56451">MATHSSYSAATLRGDLFGGLTAGIVALPLALAFGVASGAGAAAGLYGAIALGLVAALFGGTRVQISGPTGPMTVVFASAIAALGGSFEMALAVVLVGGVLQIALGLLKVGGLVRYIPYPVISGFMSGIGVIIILLQLAPLMGAAPSPSPLQALAKLPDTLAELNLHALALGLMTFAIVWFTPMRISRYLPSPLLALCLCTLAAVLLEWQVPVIGDIPTGLPELHLPHFSLVQWSLIFTLGLTLALLGTIDSLLTSLVADSITRTRHKPNKELIGQGLGNVLCSFIGGLPGAGATMRTVVNVNAGGRTRLSGMVHALFLLALLLGLGPLAAQIPLAVLAGILVKVGLDILDYRLLKRISGTPKPEVIIMLSVFALTVLVDLVIAVGVGVVLAMGLVTWRMAKTAHIHLEDDELLDVPNDPEHPGVRLVRLSGPLFFGSMAEMLDRMDKVDQVLDTHDIVLDCRGVDYMDLTAVFAIEDMLQKLQHKKLRPRLLLDDDALRQRLLALQSAVFTEQTLCMSVEQVLDGCCTSDERISKP</sequence>
<comment type="caution">
    <text evidence="7">The sequence shown here is derived from an EMBL/GenBank/DDBJ whole genome shotgun (WGS) entry which is preliminary data.</text>
</comment>
<dbReference type="Pfam" id="PF00916">
    <property type="entry name" value="Sulfate_transp"/>
    <property type="match status" value="1"/>
</dbReference>
<evidence type="ECO:0000256" key="4">
    <source>
        <dbReference type="ARBA" id="ARBA00023136"/>
    </source>
</evidence>
<keyword evidence="4 5" id="KW-0472">Membrane</keyword>
<feature type="transmembrane region" description="Helical" evidence="5">
    <location>
        <begin position="230"/>
        <end position="258"/>
    </location>
</feature>
<protein>
    <submittedName>
        <fullName evidence="7">SulP family inorganic anion transporter</fullName>
    </submittedName>
</protein>
<dbReference type="Proteomes" id="UP001236258">
    <property type="component" value="Unassembled WGS sequence"/>
</dbReference>
<reference evidence="7 8" key="1">
    <citation type="submission" date="2023-08" db="EMBL/GenBank/DDBJ databases">
        <authorList>
            <person name="Joshi A."/>
            <person name="Thite S."/>
        </authorList>
    </citation>
    <scope>NUCLEOTIDE SEQUENCE [LARGE SCALE GENOMIC DNA]</scope>
    <source>
        <strain evidence="7 8">1E1</strain>
    </source>
</reference>
<dbReference type="InterPro" id="IPR011547">
    <property type="entry name" value="SLC26A/SulP_dom"/>
</dbReference>
<evidence type="ECO:0000256" key="2">
    <source>
        <dbReference type="ARBA" id="ARBA00022692"/>
    </source>
</evidence>
<name>A0ABT9GU61_9GAMM</name>
<dbReference type="RefSeq" id="WP_305946433.1">
    <property type="nucleotide sequence ID" value="NZ_JAUZVY010000007.1"/>
</dbReference>